<evidence type="ECO:0000313" key="10">
    <source>
        <dbReference type="Proteomes" id="UP000232323"/>
    </source>
</evidence>
<evidence type="ECO:0000256" key="4">
    <source>
        <dbReference type="ARBA" id="ARBA00022989"/>
    </source>
</evidence>
<evidence type="ECO:0000259" key="8">
    <source>
        <dbReference type="PROSITE" id="PS50125"/>
    </source>
</evidence>
<feature type="domain" description="Guanylate cyclase" evidence="8">
    <location>
        <begin position="1"/>
        <end position="47"/>
    </location>
</feature>
<comment type="subcellular location">
    <subcellularLocation>
        <location evidence="1">Membrane</location>
    </subcellularLocation>
</comment>
<dbReference type="InterPro" id="IPR050401">
    <property type="entry name" value="Cyclic_nucleotide_synthase"/>
</dbReference>
<dbReference type="AlphaFoldDB" id="A0A250XA04"/>
<dbReference type="GO" id="GO:0007168">
    <property type="term" value="P:receptor guanylyl cyclase signaling pathway"/>
    <property type="evidence" value="ECO:0007669"/>
    <property type="project" value="TreeGrafter"/>
</dbReference>
<organism evidence="9 10">
    <name type="scientific">Chlamydomonas eustigma</name>
    <dbReference type="NCBI Taxonomy" id="1157962"/>
    <lineage>
        <taxon>Eukaryota</taxon>
        <taxon>Viridiplantae</taxon>
        <taxon>Chlorophyta</taxon>
        <taxon>core chlorophytes</taxon>
        <taxon>Chlorophyceae</taxon>
        <taxon>CS clade</taxon>
        <taxon>Chlamydomonadales</taxon>
        <taxon>Chlamydomonadaceae</taxon>
        <taxon>Chlamydomonas</taxon>
    </lineage>
</organism>
<feature type="region of interest" description="Disordered" evidence="7">
    <location>
        <begin position="292"/>
        <end position="334"/>
    </location>
</feature>
<dbReference type="EMBL" id="BEGY01000047">
    <property type="protein sequence ID" value="GAX79897.1"/>
    <property type="molecule type" value="Genomic_DNA"/>
</dbReference>
<feature type="region of interest" description="Disordered" evidence="7">
    <location>
        <begin position="349"/>
        <end position="394"/>
    </location>
</feature>
<dbReference type="InterPro" id="IPR029787">
    <property type="entry name" value="Nucleotide_cyclase"/>
</dbReference>
<dbReference type="OrthoDB" id="548029at2759"/>
<evidence type="ECO:0000256" key="5">
    <source>
        <dbReference type="ARBA" id="ARBA00023136"/>
    </source>
</evidence>
<dbReference type="InterPro" id="IPR001054">
    <property type="entry name" value="A/G_cyclase"/>
</dbReference>
<accession>A0A250XA04</accession>
<evidence type="ECO:0000256" key="7">
    <source>
        <dbReference type="SAM" id="MobiDB-lite"/>
    </source>
</evidence>
<keyword evidence="6" id="KW-0456">Lyase</keyword>
<dbReference type="Pfam" id="PF00211">
    <property type="entry name" value="Guanylate_cyc"/>
    <property type="match status" value="1"/>
</dbReference>
<dbReference type="GO" id="GO:0004383">
    <property type="term" value="F:guanylate cyclase activity"/>
    <property type="evidence" value="ECO:0007669"/>
    <property type="project" value="TreeGrafter"/>
</dbReference>
<evidence type="ECO:0000256" key="1">
    <source>
        <dbReference type="ARBA" id="ARBA00004370"/>
    </source>
</evidence>
<gene>
    <name evidence="9" type="ORF">CEUSTIGMA_g7337.t1</name>
</gene>
<name>A0A250XA04_9CHLO</name>
<dbReference type="CDD" id="cd07302">
    <property type="entry name" value="CHD"/>
    <property type="match status" value="1"/>
</dbReference>
<keyword evidence="10" id="KW-1185">Reference proteome</keyword>
<keyword evidence="5" id="KW-0472">Membrane</keyword>
<dbReference type="PROSITE" id="PS50125">
    <property type="entry name" value="GUANYLATE_CYCLASE_2"/>
    <property type="match status" value="1"/>
</dbReference>
<dbReference type="GO" id="GO:0004016">
    <property type="term" value="F:adenylate cyclase activity"/>
    <property type="evidence" value="ECO:0007669"/>
    <property type="project" value="TreeGrafter"/>
</dbReference>
<feature type="compositionally biased region" description="Polar residues" evidence="7">
    <location>
        <begin position="355"/>
        <end position="365"/>
    </location>
</feature>
<keyword evidence="4" id="KW-1133">Transmembrane helix</keyword>
<sequence>VIMPHNGQPVSVRIGIHTGPCVSGLVGTKVPKFSVFGDTINTASRMESTCEPGCIQVSATTYQLLLAGGILGEEWEALGPVEIKGKGKLETYLWRPQETSEFPTLVPMTSSFPVDASRLAMDGRNHRLNPDQGDGSGEISHGWMPTLTSAAFDRVLEDFSSPSTGEHSSFSLLNPGLKLMIQTLHQRQGGRNVTAGVLGGSSSGGSAAFPNQAHHISSGAVISQAHHAGSSAALPTLPSQAPYGSYKGFPSQAHIRSLGILPTLPSQAHIGSLGAFANVSRENTPLLARLHRTRTTSSVASFVRGPSTSSFPNNTRSRSGSSSQKSTSAAITVTTTAPQYTQQVGTYRNLPHATSVGSHTQQISSHGRRRGDSPNTMPIQVSSSSSHPHLHTSK</sequence>
<comment type="caution">
    <text evidence="9">The sequence shown here is derived from an EMBL/GenBank/DDBJ whole genome shotgun (WGS) entry which is preliminary data.</text>
</comment>
<dbReference type="PANTHER" id="PTHR11920">
    <property type="entry name" value="GUANYLYL CYCLASE"/>
    <property type="match status" value="1"/>
</dbReference>
<protein>
    <recommendedName>
        <fullName evidence="8">Guanylate cyclase domain-containing protein</fullName>
    </recommendedName>
</protein>
<feature type="non-terminal residue" evidence="9">
    <location>
        <position position="1"/>
    </location>
</feature>
<keyword evidence="2" id="KW-0812">Transmembrane</keyword>
<dbReference type="Proteomes" id="UP000232323">
    <property type="component" value="Unassembled WGS sequence"/>
</dbReference>
<evidence type="ECO:0000313" key="9">
    <source>
        <dbReference type="EMBL" id="GAX79897.1"/>
    </source>
</evidence>
<evidence type="ECO:0000256" key="3">
    <source>
        <dbReference type="ARBA" id="ARBA00022741"/>
    </source>
</evidence>
<dbReference type="GO" id="GO:0005886">
    <property type="term" value="C:plasma membrane"/>
    <property type="evidence" value="ECO:0007669"/>
    <property type="project" value="TreeGrafter"/>
</dbReference>
<proteinExistence type="predicted"/>
<reference evidence="9 10" key="1">
    <citation type="submission" date="2017-08" db="EMBL/GenBank/DDBJ databases">
        <title>Acidophilic green algal genome provides insights into adaptation to an acidic environment.</title>
        <authorList>
            <person name="Hirooka S."/>
            <person name="Hirose Y."/>
            <person name="Kanesaki Y."/>
            <person name="Higuchi S."/>
            <person name="Fujiwara T."/>
            <person name="Onuma R."/>
            <person name="Era A."/>
            <person name="Ohbayashi R."/>
            <person name="Uzuka A."/>
            <person name="Nozaki H."/>
            <person name="Yoshikawa H."/>
            <person name="Miyagishima S.Y."/>
        </authorList>
    </citation>
    <scope>NUCLEOTIDE SEQUENCE [LARGE SCALE GENOMIC DNA]</scope>
    <source>
        <strain evidence="9 10">NIES-2499</strain>
    </source>
</reference>
<dbReference type="SUPFAM" id="SSF55073">
    <property type="entry name" value="Nucleotide cyclase"/>
    <property type="match status" value="1"/>
</dbReference>
<dbReference type="Gene3D" id="3.30.70.1230">
    <property type="entry name" value="Nucleotide cyclase"/>
    <property type="match status" value="1"/>
</dbReference>
<keyword evidence="3" id="KW-0547">Nucleotide-binding</keyword>
<feature type="compositionally biased region" description="Low complexity" evidence="7">
    <location>
        <begin position="317"/>
        <end position="334"/>
    </location>
</feature>
<dbReference type="GO" id="GO:0001653">
    <property type="term" value="F:peptide receptor activity"/>
    <property type="evidence" value="ECO:0007669"/>
    <property type="project" value="TreeGrafter"/>
</dbReference>
<dbReference type="PANTHER" id="PTHR11920:SF335">
    <property type="entry name" value="GUANYLATE CYCLASE"/>
    <property type="match status" value="1"/>
</dbReference>
<evidence type="ECO:0000256" key="6">
    <source>
        <dbReference type="ARBA" id="ARBA00023239"/>
    </source>
</evidence>
<dbReference type="GO" id="GO:0000166">
    <property type="term" value="F:nucleotide binding"/>
    <property type="evidence" value="ECO:0007669"/>
    <property type="project" value="UniProtKB-KW"/>
</dbReference>
<evidence type="ECO:0000256" key="2">
    <source>
        <dbReference type="ARBA" id="ARBA00022692"/>
    </source>
</evidence>
<feature type="compositionally biased region" description="Polar residues" evidence="7">
    <location>
        <begin position="295"/>
        <end position="316"/>
    </location>
</feature>
<dbReference type="GO" id="GO:0035556">
    <property type="term" value="P:intracellular signal transduction"/>
    <property type="evidence" value="ECO:0007669"/>
    <property type="project" value="InterPro"/>
</dbReference>